<sequence>MKPSPTLIPRLLPIFKHTPTSTHLQAASSSSSRINHNLKVEENDNVNGNGNGWGTWWLSNTKHNDFKIRKGSIIHDQQHTHTQTSLKYHNGNQNPNHYNKQQIHHSSSNPNSSVPPPTIAWNDYLSMV</sequence>
<gene>
    <name evidence="2" type="ORF">L201_005806</name>
</gene>
<name>A0AAX4K0C5_9TREE</name>
<protein>
    <submittedName>
        <fullName evidence="2">Uncharacterized protein</fullName>
    </submittedName>
</protein>
<dbReference type="EMBL" id="CP144104">
    <property type="protein sequence ID" value="WWC90869.1"/>
    <property type="molecule type" value="Genomic_DNA"/>
</dbReference>
<proteinExistence type="predicted"/>
<feature type="region of interest" description="Disordered" evidence="1">
    <location>
        <begin position="78"/>
        <end position="117"/>
    </location>
</feature>
<organism evidence="2 3">
    <name type="scientific">Kwoniella dendrophila CBS 6074</name>
    <dbReference type="NCBI Taxonomy" id="1295534"/>
    <lineage>
        <taxon>Eukaryota</taxon>
        <taxon>Fungi</taxon>
        <taxon>Dikarya</taxon>
        <taxon>Basidiomycota</taxon>
        <taxon>Agaricomycotina</taxon>
        <taxon>Tremellomycetes</taxon>
        <taxon>Tremellales</taxon>
        <taxon>Cryptococcaceae</taxon>
        <taxon>Kwoniella</taxon>
    </lineage>
</organism>
<accession>A0AAX4K0C5</accession>
<dbReference type="AlphaFoldDB" id="A0AAX4K0C5"/>
<reference evidence="2 3" key="1">
    <citation type="submission" date="2024-01" db="EMBL/GenBank/DDBJ databases">
        <title>Comparative genomics of Cryptococcus and Kwoniella reveals pathogenesis evolution and contrasting modes of karyotype evolution via chromosome fusion or intercentromeric recombination.</title>
        <authorList>
            <person name="Coelho M.A."/>
            <person name="David-Palma M."/>
            <person name="Shea T."/>
            <person name="Bowers K."/>
            <person name="McGinley-Smith S."/>
            <person name="Mohammad A.W."/>
            <person name="Gnirke A."/>
            <person name="Yurkov A.M."/>
            <person name="Nowrousian M."/>
            <person name="Sun S."/>
            <person name="Cuomo C.A."/>
            <person name="Heitman J."/>
        </authorList>
    </citation>
    <scope>NUCLEOTIDE SEQUENCE [LARGE SCALE GENOMIC DNA]</scope>
    <source>
        <strain evidence="2 3">CBS 6074</strain>
    </source>
</reference>
<keyword evidence="3" id="KW-1185">Reference proteome</keyword>
<feature type="compositionally biased region" description="Polar residues" evidence="1">
    <location>
        <begin position="80"/>
        <end position="105"/>
    </location>
</feature>
<dbReference type="GeneID" id="91096476"/>
<dbReference type="Proteomes" id="UP001355207">
    <property type="component" value="Chromosome 7"/>
</dbReference>
<evidence type="ECO:0000313" key="2">
    <source>
        <dbReference type="EMBL" id="WWC90869.1"/>
    </source>
</evidence>
<evidence type="ECO:0000256" key="1">
    <source>
        <dbReference type="SAM" id="MobiDB-lite"/>
    </source>
</evidence>
<dbReference type="RefSeq" id="XP_066077632.1">
    <property type="nucleotide sequence ID" value="XM_066221535.1"/>
</dbReference>
<evidence type="ECO:0000313" key="3">
    <source>
        <dbReference type="Proteomes" id="UP001355207"/>
    </source>
</evidence>